<keyword evidence="2" id="KW-1185">Reference proteome</keyword>
<proteinExistence type="predicted"/>
<accession>A0AAN9N101</accession>
<evidence type="ECO:0000313" key="1">
    <source>
        <dbReference type="EMBL" id="KAK7361704.1"/>
    </source>
</evidence>
<dbReference type="Proteomes" id="UP001367508">
    <property type="component" value="Unassembled WGS sequence"/>
</dbReference>
<evidence type="ECO:0000313" key="2">
    <source>
        <dbReference type="Proteomes" id="UP001367508"/>
    </source>
</evidence>
<dbReference type="AlphaFoldDB" id="A0AAN9N101"/>
<reference evidence="1 2" key="1">
    <citation type="submission" date="2024-01" db="EMBL/GenBank/DDBJ databases">
        <title>The genomes of 5 underutilized Papilionoideae crops provide insights into root nodulation and disease resistanc.</title>
        <authorList>
            <person name="Jiang F."/>
        </authorList>
    </citation>
    <scope>NUCLEOTIDE SEQUENCE [LARGE SCALE GENOMIC DNA]</scope>
    <source>
        <strain evidence="1">LVBAO_FW01</strain>
        <tissue evidence="1">Leaves</tissue>
    </source>
</reference>
<protein>
    <submittedName>
        <fullName evidence="1">Uncharacterized protein</fullName>
    </submittedName>
</protein>
<comment type="caution">
    <text evidence="1">The sequence shown here is derived from an EMBL/GenBank/DDBJ whole genome shotgun (WGS) entry which is preliminary data.</text>
</comment>
<dbReference type="EMBL" id="JAYMYQ010000001">
    <property type="protein sequence ID" value="KAK7361704.1"/>
    <property type="molecule type" value="Genomic_DNA"/>
</dbReference>
<organism evidence="1 2">
    <name type="scientific">Canavalia gladiata</name>
    <name type="common">Sword bean</name>
    <name type="synonym">Dolichos gladiatus</name>
    <dbReference type="NCBI Taxonomy" id="3824"/>
    <lineage>
        <taxon>Eukaryota</taxon>
        <taxon>Viridiplantae</taxon>
        <taxon>Streptophyta</taxon>
        <taxon>Embryophyta</taxon>
        <taxon>Tracheophyta</taxon>
        <taxon>Spermatophyta</taxon>
        <taxon>Magnoliopsida</taxon>
        <taxon>eudicotyledons</taxon>
        <taxon>Gunneridae</taxon>
        <taxon>Pentapetalae</taxon>
        <taxon>rosids</taxon>
        <taxon>fabids</taxon>
        <taxon>Fabales</taxon>
        <taxon>Fabaceae</taxon>
        <taxon>Papilionoideae</taxon>
        <taxon>50 kb inversion clade</taxon>
        <taxon>NPAAA clade</taxon>
        <taxon>indigoferoid/millettioid clade</taxon>
        <taxon>Phaseoleae</taxon>
        <taxon>Canavalia</taxon>
    </lineage>
</organism>
<sequence>MQLHASHEGCFKFNVECPKRSRNHAREERNLDVKSFILCQELMTLKEIEGPANELGEKERQLFLFLWILQTLLPPLAFCEGAGSFVASFLSQSQEMWDTLIATKFSFQKETSRLEHEGFLGYVARVKLTSGEPLFMEGSVPHQFMTIGLQGAYYNGPVADLTRGA</sequence>
<gene>
    <name evidence="1" type="ORF">VNO77_03779</name>
</gene>
<name>A0AAN9N101_CANGL</name>